<dbReference type="RefSeq" id="WP_091373120.1">
    <property type="nucleotide sequence ID" value="NZ_FNDV01000009.1"/>
</dbReference>
<evidence type="ECO:0000313" key="3">
    <source>
        <dbReference type="Proteomes" id="UP000199651"/>
    </source>
</evidence>
<accession>A0A1H0L8K9</accession>
<keyword evidence="1" id="KW-0732">Signal</keyword>
<evidence type="ECO:0000256" key="1">
    <source>
        <dbReference type="SAM" id="SignalP"/>
    </source>
</evidence>
<name>A0A1H0L8K9_9PSEU</name>
<dbReference type="Proteomes" id="UP000199651">
    <property type="component" value="Unassembled WGS sequence"/>
</dbReference>
<protein>
    <recommendedName>
        <fullName evidence="4">Ricin B lectin domain-containing protein</fullName>
    </recommendedName>
</protein>
<proteinExistence type="predicted"/>
<dbReference type="EMBL" id="FNJB01000004">
    <property type="protein sequence ID" value="SDO64311.1"/>
    <property type="molecule type" value="Genomic_DNA"/>
</dbReference>
<dbReference type="AlphaFoldDB" id="A0A1H0L8K9"/>
<evidence type="ECO:0000313" key="2">
    <source>
        <dbReference type="EMBL" id="SDO64311.1"/>
    </source>
</evidence>
<dbReference type="OrthoDB" id="1780383at2"/>
<evidence type="ECO:0008006" key="4">
    <source>
        <dbReference type="Google" id="ProtNLM"/>
    </source>
</evidence>
<organism evidence="2 3">
    <name type="scientific">Actinokineospora alba</name>
    <dbReference type="NCBI Taxonomy" id="504798"/>
    <lineage>
        <taxon>Bacteria</taxon>
        <taxon>Bacillati</taxon>
        <taxon>Actinomycetota</taxon>
        <taxon>Actinomycetes</taxon>
        <taxon>Pseudonocardiales</taxon>
        <taxon>Pseudonocardiaceae</taxon>
        <taxon>Actinokineospora</taxon>
    </lineage>
</organism>
<keyword evidence="3" id="KW-1185">Reference proteome</keyword>
<reference evidence="3" key="1">
    <citation type="submission" date="2016-10" db="EMBL/GenBank/DDBJ databases">
        <authorList>
            <person name="Varghese N."/>
            <person name="Submissions S."/>
        </authorList>
    </citation>
    <scope>NUCLEOTIDE SEQUENCE [LARGE SCALE GENOMIC DNA]</scope>
    <source>
        <strain evidence="3">IBRC-M 10655</strain>
    </source>
</reference>
<gene>
    <name evidence="2" type="ORF">SAMN05192558_10445</name>
</gene>
<feature type="signal peptide" evidence="1">
    <location>
        <begin position="1"/>
        <end position="34"/>
    </location>
</feature>
<sequence>MSINRRNHNRLLKTLALVFASLFGAVLVAPSAQAEYLGRNLIESIDQPGQCLTAGDWVVSMSPCDPNFNNSRQKWVVNSIGTSDGHDLVQIRSDHHNRYISAWYVQNMLGGGIKVALTAGADSRATLGGLGADWQDVRLEAYGSWTNFSHACIDSRNVYAATTCYSDHYAYTPHRWKFTRQYL</sequence>
<feature type="chain" id="PRO_5011696182" description="Ricin B lectin domain-containing protein" evidence="1">
    <location>
        <begin position="35"/>
        <end position="183"/>
    </location>
</feature>